<evidence type="ECO:0000313" key="2">
    <source>
        <dbReference type="Proteomes" id="UP000091857"/>
    </source>
</evidence>
<sequence length="119" mass="13474">MKMSNTVDEKASNIDEKQQHLHKTSNITVPEQLPLPDINLEAMYNKKNNDSSLNNSRKLQRALTKPAREKWNCLCSPTTHAGSFRCRFHRTHGMVRGHSVGSSLSELASKNHHSIRDLA</sequence>
<organism evidence="1 2">
    <name type="scientific">Manihot esculenta</name>
    <name type="common">Cassava</name>
    <name type="synonym">Jatropha manihot</name>
    <dbReference type="NCBI Taxonomy" id="3983"/>
    <lineage>
        <taxon>Eukaryota</taxon>
        <taxon>Viridiplantae</taxon>
        <taxon>Streptophyta</taxon>
        <taxon>Embryophyta</taxon>
        <taxon>Tracheophyta</taxon>
        <taxon>Spermatophyta</taxon>
        <taxon>Magnoliopsida</taxon>
        <taxon>eudicotyledons</taxon>
        <taxon>Gunneridae</taxon>
        <taxon>Pentapetalae</taxon>
        <taxon>rosids</taxon>
        <taxon>fabids</taxon>
        <taxon>Malpighiales</taxon>
        <taxon>Euphorbiaceae</taxon>
        <taxon>Crotonoideae</taxon>
        <taxon>Manihoteae</taxon>
        <taxon>Manihot</taxon>
    </lineage>
</organism>
<dbReference type="EMBL" id="CM004387">
    <property type="protein sequence ID" value="KAG8661416.1"/>
    <property type="molecule type" value="Genomic_DNA"/>
</dbReference>
<comment type="caution">
    <text evidence="1">The sequence shown here is derived from an EMBL/GenBank/DDBJ whole genome shotgun (WGS) entry which is preliminary data.</text>
</comment>
<gene>
    <name evidence="1" type="ORF">MANES_01G003400v8</name>
</gene>
<name>A0ACB7IAM8_MANES</name>
<keyword evidence="2" id="KW-1185">Reference proteome</keyword>
<evidence type="ECO:0000313" key="1">
    <source>
        <dbReference type="EMBL" id="KAG8661416.1"/>
    </source>
</evidence>
<protein>
    <submittedName>
        <fullName evidence="1">Uncharacterized protein</fullName>
    </submittedName>
</protein>
<accession>A0ACB7IAM8</accession>
<proteinExistence type="predicted"/>
<reference evidence="2" key="1">
    <citation type="journal article" date="2016" name="Nat. Biotechnol.">
        <title>Sequencing wild and cultivated cassava and related species reveals extensive interspecific hybridization and genetic diversity.</title>
        <authorList>
            <person name="Bredeson J.V."/>
            <person name="Lyons J.B."/>
            <person name="Prochnik S.E."/>
            <person name="Wu G.A."/>
            <person name="Ha C.M."/>
            <person name="Edsinger-Gonzales E."/>
            <person name="Grimwood J."/>
            <person name="Schmutz J."/>
            <person name="Rabbi I.Y."/>
            <person name="Egesi C."/>
            <person name="Nauluvula P."/>
            <person name="Lebot V."/>
            <person name="Ndunguru J."/>
            <person name="Mkamilo G."/>
            <person name="Bart R.S."/>
            <person name="Setter T.L."/>
            <person name="Gleadow R.M."/>
            <person name="Kulakow P."/>
            <person name="Ferguson M.E."/>
            <person name="Rounsley S."/>
            <person name="Rokhsar D.S."/>
        </authorList>
    </citation>
    <scope>NUCLEOTIDE SEQUENCE [LARGE SCALE GENOMIC DNA]</scope>
    <source>
        <strain evidence="2">cv. AM560-2</strain>
    </source>
</reference>
<dbReference type="Proteomes" id="UP000091857">
    <property type="component" value="Chromosome 1"/>
</dbReference>